<reference evidence="2 3" key="1">
    <citation type="submission" date="2015-12" db="EMBL/GenBank/DDBJ databases">
        <title>The genome of Folsomia candida.</title>
        <authorList>
            <person name="Faddeeva A."/>
            <person name="Derks M.F."/>
            <person name="Anvar Y."/>
            <person name="Smit S."/>
            <person name="Van Straalen N."/>
            <person name="Roelofs D."/>
        </authorList>
    </citation>
    <scope>NUCLEOTIDE SEQUENCE [LARGE SCALE GENOMIC DNA]</scope>
    <source>
        <strain evidence="2 3">VU population</strain>
        <tissue evidence="2">Whole body</tissue>
    </source>
</reference>
<evidence type="ECO:0000256" key="1">
    <source>
        <dbReference type="SAM" id="MobiDB-lite"/>
    </source>
</evidence>
<evidence type="ECO:0000313" key="3">
    <source>
        <dbReference type="Proteomes" id="UP000198287"/>
    </source>
</evidence>
<proteinExistence type="predicted"/>
<evidence type="ECO:0000313" key="2">
    <source>
        <dbReference type="EMBL" id="OXA51127.1"/>
    </source>
</evidence>
<feature type="region of interest" description="Disordered" evidence="1">
    <location>
        <begin position="186"/>
        <end position="213"/>
    </location>
</feature>
<name>A0A226E2B8_FOLCA</name>
<feature type="region of interest" description="Disordered" evidence="1">
    <location>
        <begin position="413"/>
        <end position="440"/>
    </location>
</feature>
<organism evidence="2 3">
    <name type="scientific">Folsomia candida</name>
    <name type="common">Springtail</name>
    <dbReference type="NCBI Taxonomy" id="158441"/>
    <lineage>
        <taxon>Eukaryota</taxon>
        <taxon>Metazoa</taxon>
        <taxon>Ecdysozoa</taxon>
        <taxon>Arthropoda</taxon>
        <taxon>Hexapoda</taxon>
        <taxon>Collembola</taxon>
        <taxon>Entomobryomorpha</taxon>
        <taxon>Isotomoidea</taxon>
        <taxon>Isotomidae</taxon>
        <taxon>Proisotominae</taxon>
        <taxon>Folsomia</taxon>
    </lineage>
</organism>
<sequence length="535" mass="58280">MATNGGCPPPSKDLSRENNGNGNQHNVHIVGNKVTPKPVVDLDEDLRKKVESLKIGDTKNQLFRAIGDPAADPTSQSKSYEDWKDELPIHLKSLKFMIGVLHDRHQSSGFVSIPENPDSAPKLQNMNILEDEGWEDGADQVTEMLFKKRPIRLPYYHHYGLGVGGGSGGAGRRPRMVATTRNIPRRRTKSAGPDLSSYRNETPFGTRSYKHRDSDTALSSSSTAWFRKRRSIDLNGVHVVEEISEEDEDDLELDRILHHRKRIGSADGSPDSLSVEMELNLNSDSSLSSPILKPVHRLRRDLWNISPISEDFSESDKEVEVAVGIGGGDEENANLDLSAVSSTNATFGDSCLVNSSRLSCSSPILAHSPSLRKTPVSNSSVLSSSHVDTPPATGISSVTRRIRAIARCLDDISDKEEEANTSTTEESDSSSDEEEEKTESFEIDLCAAGDASSSSVNLDLLNTSFTDVSSSSLNMETELMQEGQAKVADGDKITPPSTITTTVWETLSANIQAHMVVGNPAGFVEGVDRNQPKKS</sequence>
<feature type="compositionally biased region" description="Polar residues" evidence="1">
    <location>
        <begin position="17"/>
        <end position="26"/>
    </location>
</feature>
<feature type="compositionally biased region" description="Acidic residues" evidence="1">
    <location>
        <begin position="413"/>
        <end position="437"/>
    </location>
</feature>
<feature type="compositionally biased region" description="Low complexity" evidence="1">
    <location>
        <begin position="376"/>
        <end position="387"/>
    </location>
</feature>
<protein>
    <submittedName>
        <fullName evidence="2">Uncharacterized protein</fullName>
    </submittedName>
</protein>
<comment type="caution">
    <text evidence="2">The sequence shown here is derived from an EMBL/GenBank/DDBJ whole genome shotgun (WGS) entry which is preliminary data.</text>
</comment>
<accession>A0A226E2B8</accession>
<dbReference type="AlphaFoldDB" id="A0A226E2B8"/>
<dbReference type="EMBL" id="LNIX01000008">
    <property type="protein sequence ID" value="OXA51127.1"/>
    <property type="molecule type" value="Genomic_DNA"/>
</dbReference>
<dbReference type="Proteomes" id="UP000198287">
    <property type="component" value="Unassembled WGS sequence"/>
</dbReference>
<feature type="region of interest" description="Disordered" evidence="1">
    <location>
        <begin position="1"/>
        <end position="33"/>
    </location>
</feature>
<feature type="region of interest" description="Disordered" evidence="1">
    <location>
        <begin position="369"/>
        <end position="395"/>
    </location>
</feature>
<keyword evidence="3" id="KW-1185">Reference proteome</keyword>
<gene>
    <name evidence="2" type="ORF">Fcan01_14457</name>
</gene>